<accession>A0A3G9JKH0</accession>
<protein>
    <submittedName>
        <fullName evidence="1">Uncharacterized protein</fullName>
    </submittedName>
</protein>
<dbReference type="EMBL" id="AP019308">
    <property type="protein sequence ID" value="BBH23549.1"/>
    <property type="molecule type" value="Genomic_DNA"/>
</dbReference>
<proteinExistence type="predicted"/>
<dbReference type="Proteomes" id="UP000275368">
    <property type="component" value="Chromosome"/>
</dbReference>
<dbReference type="KEGG" id="pbk:Back11_48940"/>
<reference evidence="1 2" key="1">
    <citation type="submission" date="2018-11" db="EMBL/GenBank/DDBJ databases">
        <title>Complete genome sequence of Paenibacillus baekrokdamisoli strain KCTC 33723.</title>
        <authorList>
            <person name="Kang S.W."/>
            <person name="Lee K.C."/>
            <person name="Kim K.K."/>
            <person name="Kim J.S."/>
            <person name="Kim D.S."/>
            <person name="Ko S.H."/>
            <person name="Yang S.H."/>
            <person name="Lee J.S."/>
        </authorList>
    </citation>
    <scope>NUCLEOTIDE SEQUENCE [LARGE SCALE GENOMIC DNA]</scope>
    <source>
        <strain evidence="1 2">KCTC 33723</strain>
    </source>
</reference>
<evidence type="ECO:0000313" key="1">
    <source>
        <dbReference type="EMBL" id="BBH23549.1"/>
    </source>
</evidence>
<dbReference type="AlphaFoldDB" id="A0A3G9JKH0"/>
<keyword evidence="2" id="KW-1185">Reference proteome</keyword>
<organism evidence="1 2">
    <name type="scientific">Paenibacillus baekrokdamisoli</name>
    <dbReference type="NCBI Taxonomy" id="1712516"/>
    <lineage>
        <taxon>Bacteria</taxon>
        <taxon>Bacillati</taxon>
        <taxon>Bacillota</taxon>
        <taxon>Bacilli</taxon>
        <taxon>Bacillales</taxon>
        <taxon>Paenibacillaceae</taxon>
        <taxon>Paenibacillus</taxon>
    </lineage>
</organism>
<name>A0A3G9JKH0_9BACL</name>
<sequence length="57" mass="6324">MSSFAKADARCSAIRSARFMSLNSNDEFLDLDSYVELIRWYAGIAVDWCGIDAGQEG</sequence>
<gene>
    <name evidence="1" type="ORF">Back11_48940</name>
</gene>
<evidence type="ECO:0000313" key="2">
    <source>
        <dbReference type="Proteomes" id="UP000275368"/>
    </source>
</evidence>